<dbReference type="GO" id="GO:1904680">
    <property type="term" value="F:peptide transmembrane transporter activity"/>
    <property type="evidence" value="ECO:0007669"/>
    <property type="project" value="TreeGrafter"/>
</dbReference>
<organism evidence="5 6">
    <name type="scientific">Bosea vaviloviae</name>
    <dbReference type="NCBI Taxonomy" id="1526658"/>
    <lineage>
        <taxon>Bacteria</taxon>
        <taxon>Pseudomonadati</taxon>
        <taxon>Pseudomonadota</taxon>
        <taxon>Alphaproteobacteria</taxon>
        <taxon>Hyphomicrobiales</taxon>
        <taxon>Boseaceae</taxon>
        <taxon>Bosea</taxon>
    </lineage>
</organism>
<dbReference type="GO" id="GO:0015833">
    <property type="term" value="P:peptide transport"/>
    <property type="evidence" value="ECO:0007669"/>
    <property type="project" value="TreeGrafter"/>
</dbReference>
<keyword evidence="6" id="KW-1185">Reference proteome</keyword>
<dbReference type="RefSeq" id="WP_054207769.1">
    <property type="nucleotide sequence ID" value="NZ_LGSZ01000022.1"/>
</dbReference>
<feature type="domain" description="Solute-binding protein family 5" evidence="4">
    <location>
        <begin position="75"/>
        <end position="412"/>
    </location>
</feature>
<feature type="chain" id="PRO_5005878525" evidence="3">
    <location>
        <begin position="24"/>
        <end position="532"/>
    </location>
</feature>
<evidence type="ECO:0000256" key="2">
    <source>
        <dbReference type="ARBA" id="ARBA00005695"/>
    </source>
</evidence>
<evidence type="ECO:0000313" key="6">
    <source>
        <dbReference type="Proteomes" id="UP000037822"/>
    </source>
</evidence>
<gene>
    <name evidence="5" type="ORF">AE618_04070</name>
</gene>
<dbReference type="Proteomes" id="UP000037822">
    <property type="component" value="Unassembled WGS sequence"/>
</dbReference>
<keyword evidence="3" id="KW-0732">Signal</keyword>
<comment type="subcellular location">
    <subcellularLocation>
        <location evidence="1">Periplasm</location>
    </subcellularLocation>
</comment>
<dbReference type="EMBL" id="LGSZ01000022">
    <property type="protein sequence ID" value="KPH82111.1"/>
    <property type="molecule type" value="Genomic_DNA"/>
</dbReference>
<dbReference type="InterPro" id="IPR039424">
    <property type="entry name" value="SBP_5"/>
</dbReference>
<evidence type="ECO:0000259" key="4">
    <source>
        <dbReference type="Pfam" id="PF00496"/>
    </source>
</evidence>
<accession>A0A0N1N4D7</accession>
<dbReference type="CDD" id="cd08495">
    <property type="entry name" value="PBP2_NikA_DppA_OppA_like_8"/>
    <property type="match status" value="1"/>
</dbReference>
<protein>
    <submittedName>
        <fullName evidence="5">ABC transporter substrate-binding protein</fullName>
    </submittedName>
</protein>
<proteinExistence type="inferred from homology"/>
<dbReference type="InterPro" id="IPR030678">
    <property type="entry name" value="Peptide/Ni-bd"/>
</dbReference>
<dbReference type="PANTHER" id="PTHR30290:SF83">
    <property type="entry name" value="ABC TRANSPORTER SUBSTRATE-BINDING PROTEIN"/>
    <property type="match status" value="1"/>
</dbReference>
<evidence type="ECO:0000256" key="3">
    <source>
        <dbReference type="SAM" id="SignalP"/>
    </source>
</evidence>
<dbReference type="InterPro" id="IPR000914">
    <property type="entry name" value="SBP_5_dom"/>
</dbReference>
<dbReference type="OrthoDB" id="9803988at2"/>
<dbReference type="Pfam" id="PF00496">
    <property type="entry name" value="SBP_bac_5"/>
    <property type="match status" value="1"/>
</dbReference>
<dbReference type="PATRIC" id="fig|1526658.3.peg.3151"/>
<dbReference type="Gene3D" id="3.40.190.10">
    <property type="entry name" value="Periplasmic binding protein-like II"/>
    <property type="match status" value="1"/>
</dbReference>
<dbReference type="SUPFAM" id="SSF53850">
    <property type="entry name" value="Periplasmic binding protein-like II"/>
    <property type="match status" value="1"/>
</dbReference>
<dbReference type="GO" id="GO:0030288">
    <property type="term" value="C:outer membrane-bounded periplasmic space"/>
    <property type="evidence" value="ECO:0007669"/>
    <property type="project" value="UniProtKB-ARBA"/>
</dbReference>
<dbReference type="AlphaFoldDB" id="A0A0N1N4D7"/>
<comment type="similarity">
    <text evidence="2">Belongs to the bacterial solute-binding protein 5 family.</text>
</comment>
<dbReference type="Gene3D" id="3.10.105.10">
    <property type="entry name" value="Dipeptide-binding Protein, Domain 3"/>
    <property type="match status" value="1"/>
</dbReference>
<comment type="caution">
    <text evidence="5">The sequence shown here is derived from an EMBL/GenBank/DDBJ whole genome shotgun (WGS) entry which is preliminary data.</text>
</comment>
<evidence type="ECO:0000256" key="1">
    <source>
        <dbReference type="ARBA" id="ARBA00004418"/>
    </source>
</evidence>
<dbReference type="PIRSF" id="PIRSF002741">
    <property type="entry name" value="MppA"/>
    <property type="match status" value="1"/>
</dbReference>
<dbReference type="GO" id="GO:0043190">
    <property type="term" value="C:ATP-binding cassette (ABC) transporter complex"/>
    <property type="evidence" value="ECO:0007669"/>
    <property type="project" value="InterPro"/>
</dbReference>
<dbReference type="Gene3D" id="3.90.76.10">
    <property type="entry name" value="Dipeptide-binding Protein, Domain 1"/>
    <property type="match status" value="1"/>
</dbReference>
<feature type="signal peptide" evidence="3">
    <location>
        <begin position="1"/>
        <end position="23"/>
    </location>
</feature>
<sequence length="532" mass="59049">MIRTALALTLAAGVSLFAASAQAQGTLRIGMTASDIPLTTGQTDQGGEGMRFMGYTVYDGLINWDLSKADKASDLVPGLATSWSVDATDKNKWTFVLREGAKFHDGSEFTADAVVWNLDKLLKNDAPQFDQRQAAQGRSRIPAVAGYKVINKYKVEITTKAPDATLPYQIAWVMMSSPAQWEKLGKSWEAFAKTPSGTGPWQLTAFQPRERAELSPFPGYWDKARVPKLDKMVLLPLPEANARAAALRAGQVDWIEAPSPDLIPSLTSAGFKIVTNAYPHNWTWHLSRAEGSPWNDIRVRKAANLAVDRQGLKELLGGLMIPAEGFYPPGHQWFGTPSFKLKYDPTEAKKLLAEAGFSPAKPVTTKILIAPSGSGQMQPLPMNEFVQQNLAEVGIKIDFEVVEWNTLINIWRAGANHESSRKATGMNYTYFIQDPFTGLIRHLQCNLQPPAGTNWGLYCDPEMDKLFEQVRNTFDPSAQTKVLQKIHEKYVDEALFLMVTHDVNPRAMSPKVKGFIQAQNWFQDFSPITMAK</sequence>
<reference evidence="5 6" key="1">
    <citation type="submission" date="2015-07" db="EMBL/GenBank/DDBJ databases">
        <title>Whole genome sequencing of Bosea vaviloviae isolated from cave pool.</title>
        <authorList>
            <person name="Tan N.E.H."/>
            <person name="Lee Y.P."/>
            <person name="Gan H.M."/>
            <person name="Barton H."/>
            <person name="Savka M.A."/>
        </authorList>
    </citation>
    <scope>NUCLEOTIDE SEQUENCE [LARGE SCALE GENOMIC DNA]</scope>
    <source>
        <strain evidence="5 6">SD260</strain>
    </source>
</reference>
<evidence type="ECO:0000313" key="5">
    <source>
        <dbReference type="EMBL" id="KPH82111.1"/>
    </source>
</evidence>
<name>A0A0N1N4D7_9HYPH</name>
<dbReference type="PANTHER" id="PTHR30290">
    <property type="entry name" value="PERIPLASMIC BINDING COMPONENT OF ABC TRANSPORTER"/>
    <property type="match status" value="1"/>
</dbReference>